<dbReference type="GO" id="GO:0019239">
    <property type="term" value="F:deaminase activity"/>
    <property type="evidence" value="ECO:0007669"/>
    <property type="project" value="TreeGrafter"/>
</dbReference>
<dbReference type="PANTHER" id="PTHR11803:SF42">
    <property type="entry name" value="MMF1"/>
    <property type="match status" value="1"/>
</dbReference>
<dbReference type="GO" id="GO:0005739">
    <property type="term" value="C:mitochondrion"/>
    <property type="evidence" value="ECO:0007669"/>
    <property type="project" value="TreeGrafter"/>
</dbReference>
<name>A0A9W9QFV8_PENBR</name>
<dbReference type="AlphaFoldDB" id="A0A9W9QFV8"/>
<evidence type="ECO:0000313" key="2">
    <source>
        <dbReference type="EMBL" id="KAJ5335379.1"/>
    </source>
</evidence>
<evidence type="ECO:0000313" key="3">
    <source>
        <dbReference type="Proteomes" id="UP001147695"/>
    </source>
</evidence>
<dbReference type="CDD" id="cd00448">
    <property type="entry name" value="YjgF_YER057c_UK114_family"/>
    <property type="match status" value="1"/>
</dbReference>
<dbReference type="Gene3D" id="3.30.1330.40">
    <property type="entry name" value="RutC-like"/>
    <property type="match status" value="1"/>
</dbReference>
<dbReference type="InterPro" id="IPR035959">
    <property type="entry name" value="RutC-like_sf"/>
</dbReference>
<reference evidence="2" key="2">
    <citation type="journal article" date="2023" name="IMA Fungus">
        <title>Comparative genomic study of the Penicillium genus elucidates a diverse pangenome and 15 lateral gene transfer events.</title>
        <authorList>
            <person name="Petersen C."/>
            <person name="Sorensen T."/>
            <person name="Nielsen M.R."/>
            <person name="Sondergaard T.E."/>
            <person name="Sorensen J.L."/>
            <person name="Fitzpatrick D.A."/>
            <person name="Frisvad J.C."/>
            <person name="Nielsen K.L."/>
        </authorList>
    </citation>
    <scope>NUCLEOTIDE SEQUENCE</scope>
    <source>
        <strain evidence="2">IBT 35673</strain>
    </source>
</reference>
<evidence type="ECO:0000256" key="1">
    <source>
        <dbReference type="ARBA" id="ARBA00010552"/>
    </source>
</evidence>
<dbReference type="Proteomes" id="UP001147695">
    <property type="component" value="Unassembled WGS sequence"/>
</dbReference>
<protein>
    <submittedName>
        <fullName evidence="2">YabJ protein</fullName>
    </submittedName>
</protein>
<dbReference type="Pfam" id="PF01042">
    <property type="entry name" value="Ribonuc_L-PSP"/>
    <property type="match status" value="1"/>
</dbReference>
<dbReference type="SUPFAM" id="SSF55298">
    <property type="entry name" value="YjgF-like"/>
    <property type="match status" value="1"/>
</dbReference>
<gene>
    <name evidence="2" type="ORF">N7452_007782</name>
</gene>
<dbReference type="InterPro" id="IPR006056">
    <property type="entry name" value="RidA"/>
</dbReference>
<reference evidence="2" key="1">
    <citation type="submission" date="2022-12" db="EMBL/GenBank/DDBJ databases">
        <authorList>
            <person name="Petersen C."/>
        </authorList>
    </citation>
    <scope>NUCLEOTIDE SEQUENCE</scope>
    <source>
        <strain evidence="2">IBT 35673</strain>
    </source>
</reference>
<dbReference type="EMBL" id="JAPZBQ010000004">
    <property type="protein sequence ID" value="KAJ5335379.1"/>
    <property type="molecule type" value="Genomic_DNA"/>
</dbReference>
<sequence>MSGKKAIFTSKAPAPFPVFSQAIVRNDTVYCSGMVGLDDNNAIVSGGVAQQTDRILQNLAAVLEEAQSSLQNVLKLNIYLTSMDDFGAMNEAYMGHFSAPLPARTCVAVTALPLGAHVEMECVAFI</sequence>
<comment type="similarity">
    <text evidence="1">Belongs to the RutC family.</text>
</comment>
<dbReference type="InterPro" id="IPR006175">
    <property type="entry name" value="YjgF/YER057c/UK114"/>
</dbReference>
<dbReference type="NCBIfam" id="TIGR00004">
    <property type="entry name" value="Rid family detoxifying hydrolase"/>
    <property type="match status" value="1"/>
</dbReference>
<accession>A0A9W9QFV8</accession>
<comment type="caution">
    <text evidence="2">The sequence shown here is derived from an EMBL/GenBank/DDBJ whole genome shotgun (WGS) entry which is preliminary data.</text>
</comment>
<dbReference type="GO" id="GO:0005829">
    <property type="term" value="C:cytosol"/>
    <property type="evidence" value="ECO:0007669"/>
    <property type="project" value="TreeGrafter"/>
</dbReference>
<proteinExistence type="inferred from homology"/>
<organism evidence="2 3">
    <name type="scientific">Penicillium brevicompactum</name>
    <dbReference type="NCBI Taxonomy" id="5074"/>
    <lineage>
        <taxon>Eukaryota</taxon>
        <taxon>Fungi</taxon>
        <taxon>Dikarya</taxon>
        <taxon>Ascomycota</taxon>
        <taxon>Pezizomycotina</taxon>
        <taxon>Eurotiomycetes</taxon>
        <taxon>Eurotiomycetidae</taxon>
        <taxon>Eurotiales</taxon>
        <taxon>Aspergillaceae</taxon>
        <taxon>Penicillium</taxon>
    </lineage>
</organism>
<dbReference type="FunFam" id="3.30.1330.40:FF:000001">
    <property type="entry name" value="L-PSP family endoribonuclease"/>
    <property type="match status" value="1"/>
</dbReference>
<dbReference type="PANTHER" id="PTHR11803">
    <property type="entry name" value="2-IMINOBUTANOATE/2-IMINOPROPANOATE DEAMINASE RIDA"/>
    <property type="match status" value="1"/>
</dbReference>